<dbReference type="STRING" id="670052.PA27867_1258"/>
<name>A0A1B1BI35_9MICO</name>
<accession>A0A1B1BI35</accession>
<reference evidence="2 3" key="1">
    <citation type="submission" date="2016-06" db="EMBL/GenBank/DDBJ databases">
        <title>Genome sequencing of Cryobacterium arcticum PAMC 27867.</title>
        <authorList>
            <person name="Lee J."/>
            <person name="Kim O.-S."/>
        </authorList>
    </citation>
    <scope>NUCLEOTIDE SEQUENCE [LARGE SCALE GENOMIC DNA]</scope>
    <source>
        <strain evidence="2 3">PAMC 27867</strain>
    </source>
</reference>
<feature type="domain" description="MmyB-like transcription regulator ligand binding" evidence="1">
    <location>
        <begin position="44"/>
        <end position="197"/>
    </location>
</feature>
<keyword evidence="3" id="KW-1185">Reference proteome</keyword>
<proteinExistence type="predicted"/>
<protein>
    <recommendedName>
        <fullName evidence="1">MmyB-like transcription regulator ligand binding domain-containing protein</fullName>
    </recommendedName>
</protein>
<evidence type="ECO:0000313" key="3">
    <source>
        <dbReference type="Proteomes" id="UP000092582"/>
    </source>
</evidence>
<dbReference type="KEGG" id="cart:PA27867_1258"/>
<evidence type="ECO:0000313" key="2">
    <source>
        <dbReference type="EMBL" id="ANP72221.1"/>
    </source>
</evidence>
<dbReference type="EMBL" id="CP016282">
    <property type="protein sequence ID" value="ANP72221.1"/>
    <property type="molecule type" value="Genomic_DNA"/>
</dbReference>
<dbReference type="PANTHER" id="PTHR35010:SF2">
    <property type="entry name" value="BLL4672 PROTEIN"/>
    <property type="match status" value="1"/>
</dbReference>
<dbReference type="AlphaFoldDB" id="A0A1B1BI35"/>
<sequence length="222" mass="24556">MSDQVLNSLAVALRLDETERAYFFRIARPSPSSVDSSRTPVPLSEHVLTLLSSWSNVPAYVFDSNQDIVAINEMADYLSPGYAWYGDNIAISAFGALTLFPDNADFVDIARSTVAALRFNADPDNPRLREIVGQLAVDSPLFSQMWIDHDARPMTEGTVPISVDGSELVTFPWQILEVPGGFSMTVWPVADGTRAHELLTHIRETKLTGRPVRGPLQGWPIR</sequence>
<dbReference type="PANTHER" id="PTHR35010">
    <property type="entry name" value="BLL4672 PROTEIN-RELATED"/>
    <property type="match status" value="1"/>
</dbReference>
<dbReference type="Pfam" id="PF17765">
    <property type="entry name" value="MLTR_LBD"/>
    <property type="match status" value="1"/>
</dbReference>
<organism evidence="2 3">
    <name type="scientific">Cryobacterium arcticum</name>
    <dbReference type="NCBI Taxonomy" id="670052"/>
    <lineage>
        <taxon>Bacteria</taxon>
        <taxon>Bacillati</taxon>
        <taxon>Actinomycetota</taxon>
        <taxon>Actinomycetes</taxon>
        <taxon>Micrococcales</taxon>
        <taxon>Microbacteriaceae</taxon>
        <taxon>Cryobacterium</taxon>
    </lineage>
</organism>
<dbReference type="Proteomes" id="UP000092582">
    <property type="component" value="Chromosome 1"/>
</dbReference>
<dbReference type="PATRIC" id="fig|670052.7.peg.1308"/>
<dbReference type="Gene3D" id="3.30.450.180">
    <property type="match status" value="1"/>
</dbReference>
<gene>
    <name evidence="2" type="ORF">PA27867_1258</name>
</gene>
<evidence type="ECO:0000259" key="1">
    <source>
        <dbReference type="Pfam" id="PF17765"/>
    </source>
</evidence>
<dbReference type="InterPro" id="IPR041413">
    <property type="entry name" value="MLTR_LBD"/>
</dbReference>